<dbReference type="Gene3D" id="1.10.1470.10">
    <property type="entry name" value="YjbJ"/>
    <property type="match status" value="1"/>
</dbReference>
<reference evidence="3 4" key="1">
    <citation type="submission" date="2016-04" db="EMBL/GenBank/DDBJ databases">
        <authorList>
            <consortium name="Pathogen Informatics"/>
        </authorList>
    </citation>
    <scope>NUCLEOTIDE SEQUENCE [LARGE SCALE GENOMIC DNA]</scope>
    <source>
        <strain evidence="3 4">H044680328</strain>
    </source>
</reference>
<dbReference type="GeneID" id="56590034"/>
<accession>A0A157SLD6</accession>
<name>A0A157SLD6_9BORD</name>
<comment type="similarity">
    <text evidence="1">Belongs to the UPF0337 (CsbD) family.</text>
</comment>
<dbReference type="PANTHER" id="PTHR34977">
    <property type="entry name" value="UPF0337 PROTEIN YJBJ"/>
    <property type="match status" value="1"/>
</dbReference>
<dbReference type="InterPro" id="IPR050423">
    <property type="entry name" value="UPF0337_stress_rsp"/>
</dbReference>
<organism evidence="3 4">
    <name type="scientific">Bordetella trematum</name>
    <dbReference type="NCBI Taxonomy" id="123899"/>
    <lineage>
        <taxon>Bacteria</taxon>
        <taxon>Pseudomonadati</taxon>
        <taxon>Pseudomonadota</taxon>
        <taxon>Betaproteobacteria</taxon>
        <taxon>Burkholderiales</taxon>
        <taxon>Alcaligenaceae</taxon>
        <taxon>Bordetella</taxon>
    </lineage>
</organism>
<dbReference type="RefSeq" id="WP_025517693.1">
    <property type="nucleotide sequence ID" value="NZ_CP016340.1"/>
</dbReference>
<feature type="domain" description="CsbD-like" evidence="2">
    <location>
        <begin position="4"/>
        <end position="56"/>
    </location>
</feature>
<evidence type="ECO:0000256" key="1">
    <source>
        <dbReference type="ARBA" id="ARBA00009129"/>
    </source>
</evidence>
<dbReference type="Pfam" id="PF05532">
    <property type="entry name" value="CsbD"/>
    <property type="match status" value="1"/>
</dbReference>
<dbReference type="InterPro" id="IPR036629">
    <property type="entry name" value="YjbJ_sf"/>
</dbReference>
<dbReference type="InterPro" id="IPR026042">
    <property type="entry name" value="YjbJ"/>
</dbReference>
<dbReference type="OrthoDB" id="9796058at2"/>
<sequence length="66" mass="7540">MNNDIIAGKWKQLTGKAKAAWGKLTDDELTQTQGNAEQLAGLVQERYGKTREEARKEVQDFFDQNR</sequence>
<evidence type="ECO:0000259" key="2">
    <source>
        <dbReference type="Pfam" id="PF05532"/>
    </source>
</evidence>
<dbReference type="EMBL" id="LT546645">
    <property type="protein sequence ID" value="SAI71290.1"/>
    <property type="molecule type" value="Genomic_DNA"/>
</dbReference>
<dbReference type="AlphaFoldDB" id="A0A157SLD6"/>
<evidence type="ECO:0000313" key="4">
    <source>
        <dbReference type="Proteomes" id="UP000076825"/>
    </source>
</evidence>
<dbReference type="eggNOG" id="COG3237">
    <property type="taxonomic scope" value="Bacteria"/>
</dbReference>
<keyword evidence="4" id="KW-1185">Reference proteome</keyword>
<dbReference type="PIRSF" id="PIRSF039008">
    <property type="entry name" value="YjbJ"/>
    <property type="match status" value="1"/>
</dbReference>
<gene>
    <name evidence="3" type="ORF">SAMEA3906487_02711</name>
</gene>
<dbReference type="InterPro" id="IPR008462">
    <property type="entry name" value="CsbD"/>
</dbReference>
<dbReference type="STRING" id="123899.SAMEA3906487_02711"/>
<dbReference type="SUPFAM" id="SSF69047">
    <property type="entry name" value="Hypothetical protein YjbJ"/>
    <property type="match status" value="1"/>
</dbReference>
<dbReference type="KEGG" id="btrm:SAMEA390648702711"/>
<protein>
    <submittedName>
        <fullName evidence="3">CsbD-like</fullName>
    </submittedName>
</protein>
<dbReference type="Proteomes" id="UP000076825">
    <property type="component" value="Chromosome 1"/>
</dbReference>
<dbReference type="PANTHER" id="PTHR34977:SF1">
    <property type="entry name" value="UPF0337 PROTEIN YJBJ"/>
    <property type="match status" value="1"/>
</dbReference>
<dbReference type="PATRIC" id="fig|123899.6.peg.2699"/>
<proteinExistence type="inferred from homology"/>
<evidence type="ECO:0000313" key="3">
    <source>
        <dbReference type="EMBL" id="SAI71290.1"/>
    </source>
</evidence>